<dbReference type="SUPFAM" id="SSF53474">
    <property type="entry name" value="alpha/beta-Hydrolases"/>
    <property type="match status" value="1"/>
</dbReference>
<evidence type="ECO:0000313" key="2">
    <source>
        <dbReference type="Proteomes" id="UP000196027"/>
    </source>
</evidence>
<organism evidence="1 2">
    <name type="scientific">Oleiphilus messinensis</name>
    <dbReference type="NCBI Taxonomy" id="141451"/>
    <lineage>
        <taxon>Bacteria</taxon>
        <taxon>Pseudomonadati</taxon>
        <taxon>Pseudomonadota</taxon>
        <taxon>Gammaproteobacteria</taxon>
        <taxon>Oceanospirillales</taxon>
        <taxon>Oleiphilaceae</taxon>
        <taxon>Oleiphilus</taxon>
    </lineage>
</organism>
<dbReference type="Proteomes" id="UP000196027">
    <property type="component" value="Chromosome"/>
</dbReference>
<name>A0A1Y0IFU5_9GAMM</name>
<dbReference type="RefSeq" id="WP_087464027.1">
    <property type="nucleotide sequence ID" value="NZ_CP021425.1"/>
</dbReference>
<proteinExistence type="predicted"/>
<dbReference type="KEGG" id="ome:OLMES_5361"/>
<dbReference type="InterPro" id="IPR019149">
    <property type="entry name" value="ABHD18"/>
</dbReference>
<reference evidence="1 2" key="1">
    <citation type="submission" date="2017-05" db="EMBL/GenBank/DDBJ databases">
        <title>Genomic insights into alkan degradation activity of Oleiphilus messinensis.</title>
        <authorList>
            <person name="Kozyavkin S.A."/>
            <person name="Slesarev A.I."/>
            <person name="Golyshin P.N."/>
            <person name="Korzhenkov A."/>
            <person name="Golyshina O.N."/>
            <person name="Toshchakov S.V."/>
        </authorList>
    </citation>
    <scope>NUCLEOTIDE SEQUENCE [LARGE SCALE GENOMIC DNA]</scope>
    <source>
        <strain evidence="1 2">ME102</strain>
    </source>
</reference>
<dbReference type="InterPro" id="IPR029058">
    <property type="entry name" value="AB_hydrolase_fold"/>
</dbReference>
<dbReference type="EMBL" id="CP021425">
    <property type="protein sequence ID" value="ARU59341.1"/>
    <property type="molecule type" value="Genomic_DNA"/>
</dbReference>
<dbReference type="PANTHER" id="PTHR13617">
    <property type="entry name" value="PROTEIN ABHD18"/>
    <property type="match status" value="1"/>
</dbReference>
<sequence length="382" mass="43549">MKLIDGSPWWYSLPIDYHQHPVSSPLDQSHRFHVRTSAAIDHVLKNGLATGVLLAMLASLRKRPLKAQIDEMDLYRELADRGDPQAVFQPPPAQVNVRVSRPSKPVKGIDSCTLRFDSDFEAINPVLRDRIASQTRNRVAEARHWRHPDGPRPTLIFLHGYTLDAYWINSAMFSLRWFYEQGWDVLLYTLPFHGSRRERGDPFSGYGFFNHGFAETNEAMLQAIHEVRTFMQYLRKEGVETIGISGLSLGGYLSALTAAVEPDLAFVIPNAAVISPADMLMEWGPLRTAFQRMLPKVGLDLVDVRHATAIHSPLTWTPVVPPERLLIIAGAGDRFTAPRYQKLLHEHWAGSHIHWFPGNHVMHLQQRDYLQLMREMMRQSLA</sequence>
<accession>A0A1Y0IFU5</accession>
<dbReference type="OrthoDB" id="5416778at2"/>
<dbReference type="Pfam" id="PF09752">
    <property type="entry name" value="ABHD18"/>
    <property type="match status" value="1"/>
</dbReference>
<protein>
    <submittedName>
        <fullName evidence="1">Uncharacterized protein</fullName>
    </submittedName>
</protein>
<dbReference type="PANTHER" id="PTHR13617:SF14">
    <property type="entry name" value="PROTEIN ABHD18"/>
    <property type="match status" value="1"/>
</dbReference>
<evidence type="ECO:0000313" key="1">
    <source>
        <dbReference type="EMBL" id="ARU59341.1"/>
    </source>
</evidence>
<dbReference type="Gene3D" id="3.40.50.1820">
    <property type="entry name" value="alpha/beta hydrolase"/>
    <property type="match status" value="1"/>
</dbReference>
<gene>
    <name evidence="1" type="ORF">OLMES_5361</name>
</gene>
<keyword evidence="2" id="KW-1185">Reference proteome</keyword>
<dbReference type="AlphaFoldDB" id="A0A1Y0IFU5"/>